<evidence type="ECO:0000313" key="2">
    <source>
        <dbReference type="Proteomes" id="UP000607796"/>
    </source>
</evidence>
<keyword evidence="2" id="KW-1185">Reference proteome</keyword>
<organism evidence="1 2">
    <name type="scientific">Salipiger mangrovisoli</name>
    <dbReference type="NCBI Taxonomy" id="2865933"/>
    <lineage>
        <taxon>Bacteria</taxon>
        <taxon>Pseudomonadati</taxon>
        <taxon>Pseudomonadota</taxon>
        <taxon>Alphaproteobacteria</taxon>
        <taxon>Rhodobacterales</taxon>
        <taxon>Roseobacteraceae</taxon>
        <taxon>Salipiger</taxon>
    </lineage>
</organism>
<comment type="caution">
    <text evidence="1">The sequence shown here is derived from an EMBL/GenBank/DDBJ whole genome shotgun (WGS) entry which is preliminary data.</text>
</comment>
<sequence>MKPVVTELGVKRLCDQRDNTPRKRPGWRTAGEVPRETMMEKIGRRPYRRRKIGGRFKKRAQSVRLQILRAGFSRAAAPWRTTSSCGIFCAAAQIAQERRYNRLLSERLLRVPLRRYHEQTPLVLARR</sequence>
<evidence type="ECO:0000313" key="1">
    <source>
        <dbReference type="EMBL" id="MBE9638779.1"/>
    </source>
</evidence>
<dbReference type="EMBL" id="JADFFK010000014">
    <property type="protein sequence ID" value="MBE9638779.1"/>
    <property type="molecule type" value="Genomic_DNA"/>
</dbReference>
<reference evidence="1 2" key="1">
    <citation type="journal article" date="2021" name="Int. J. Syst. Evol. Microbiol.">
        <title>Salipiger mangrovisoli sp. nov., isolated from mangrove soil and the proposal for the reclassification of Paraphaeobacter pallidus as Salipiger pallidus comb. nov.</title>
        <authorList>
            <person name="Du J."/>
            <person name="Liu Y."/>
            <person name="Pei T."/>
            <person name="Deng M.R."/>
            <person name="Zhu H."/>
        </authorList>
    </citation>
    <scope>NUCLEOTIDE SEQUENCE [LARGE SCALE GENOMIC DNA]</scope>
    <source>
        <strain evidence="1 2">6D45A</strain>
    </source>
</reference>
<dbReference type="Proteomes" id="UP000607796">
    <property type="component" value="Unassembled WGS sequence"/>
</dbReference>
<accession>A0ABR9X5D2</accession>
<name>A0ABR9X5D2_9RHOB</name>
<proteinExistence type="predicted"/>
<dbReference type="RefSeq" id="WP_194136075.1">
    <property type="nucleotide sequence ID" value="NZ_JADFFK010000014.1"/>
</dbReference>
<protein>
    <submittedName>
        <fullName evidence="1">Uncharacterized protein</fullName>
    </submittedName>
</protein>
<gene>
    <name evidence="1" type="ORF">IQ782_18130</name>
</gene>